<gene>
    <name evidence="5" type="ORF">FN976_09950</name>
</gene>
<feature type="domain" description="Leucine-binding protein" evidence="4">
    <location>
        <begin position="53"/>
        <end position="397"/>
    </location>
</feature>
<dbReference type="PANTHER" id="PTHR47235:SF1">
    <property type="entry name" value="BLR6548 PROTEIN"/>
    <property type="match status" value="1"/>
</dbReference>
<dbReference type="CDD" id="cd06326">
    <property type="entry name" value="PBP1_ABC_ligand_binding-like"/>
    <property type="match status" value="1"/>
</dbReference>
<evidence type="ECO:0000256" key="1">
    <source>
        <dbReference type="ARBA" id="ARBA00010062"/>
    </source>
</evidence>
<dbReference type="AlphaFoldDB" id="A0A562ZSB0"/>
<comment type="caution">
    <text evidence="5">The sequence shown here is derived from an EMBL/GenBank/DDBJ whole genome shotgun (WGS) entry which is preliminary data.</text>
</comment>
<dbReference type="InterPro" id="IPR028081">
    <property type="entry name" value="Leu-bd"/>
</dbReference>
<evidence type="ECO:0000259" key="4">
    <source>
        <dbReference type="Pfam" id="PF13458"/>
    </source>
</evidence>
<dbReference type="Pfam" id="PF13458">
    <property type="entry name" value="Peripla_BP_6"/>
    <property type="match status" value="1"/>
</dbReference>
<comment type="similarity">
    <text evidence="1">Belongs to the leucine-binding protein family.</text>
</comment>
<keyword evidence="2 3" id="KW-0732">Signal</keyword>
<proteinExistence type="inferred from homology"/>
<feature type="chain" id="PRO_5022027950" evidence="3">
    <location>
        <begin position="28"/>
        <end position="402"/>
    </location>
</feature>
<reference evidence="5 6" key="1">
    <citation type="submission" date="2019-07" db="EMBL/GenBank/DDBJ databases">
        <title>Caenimonas sedimenti sp. nov., isolated from activated sludge.</title>
        <authorList>
            <person name="Xu J."/>
        </authorList>
    </citation>
    <scope>NUCLEOTIDE SEQUENCE [LARGE SCALE GENOMIC DNA]</scope>
    <source>
        <strain evidence="5 6">HX-9-20</strain>
    </source>
</reference>
<name>A0A562ZSB0_9BURK</name>
<dbReference type="PANTHER" id="PTHR47235">
    <property type="entry name" value="BLR6548 PROTEIN"/>
    <property type="match status" value="1"/>
</dbReference>
<dbReference type="Proteomes" id="UP000318199">
    <property type="component" value="Unassembled WGS sequence"/>
</dbReference>
<dbReference type="RefSeq" id="WP_145892868.1">
    <property type="nucleotide sequence ID" value="NZ_VOBQ01000008.1"/>
</dbReference>
<keyword evidence="6" id="KW-1185">Reference proteome</keyword>
<dbReference type="InterPro" id="IPR028082">
    <property type="entry name" value="Peripla_BP_I"/>
</dbReference>
<accession>A0A562ZSB0</accession>
<dbReference type="EMBL" id="VOBQ01000008">
    <property type="protein sequence ID" value="TWO71251.1"/>
    <property type="molecule type" value="Genomic_DNA"/>
</dbReference>
<feature type="signal peptide" evidence="3">
    <location>
        <begin position="1"/>
        <end position="27"/>
    </location>
</feature>
<evidence type="ECO:0000313" key="5">
    <source>
        <dbReference type="EMBL" id="TWO71251.1"/>
    </source>
</evidence>
<dbReference type="SUPFAM" id="SSF53822">
    <property type="entry name" value="Periplasmic binding protein-like I"/>
    <property type="match status" value="1"/>
</dbReference>
<evidence type="ECO:0000256" key="3">
    <source>
        <dbReference type="SAM" id="SignalP"/>
    </source>
</evidence>
<protein>
    <submittedName>
        <fullName evidence="5">ABC transporter substrate-binding protein</fullName>
    </submittedName>
</protein>
<dbReference type="Gene3D" id="3.40.50.2300">
    <property type="match status" value="2"/>
</dbReference>
<evidence type="ECO:0000313" key="6">
    <source>
        <dbReference type="Proteomes" id="UP000318199"/>
    </source>
</evidence>
<organism evidence="5 6">
    <name type="scientific">Caenimonas sedimenti</name>
    <dbReference type="NCBI Taxonomy" id="2596921"/>
    <lineage>
        <taxon>Bacteria</taxon>
        <taxon>Pseudomonadati</taxon>
        <taxon>Pseudomonadota</taxon>
        <taxon>Betaproteobacteria</taxon>
        <taxon>Burkholderiales</taxon>
        <taxon>Comamonadaceae</taxon>
        <taxon>Caenimonas</taxon>
    </lineage>
</organism>
<dbReference type="OrthoDB" id="9777352at2"/>
<sequence>MTLTFEQLPIFVKALATRCHASFLAKAAVTAAFSALALQMPAGAAEVGVTAKSVTIGQSISLSGPLGAIGTDYGEGFKLAIDDANRRGGVHGRKINLIQLDDAYLSDRALVNTRKLLDEDGVFAIVGSLGTGSVATVMPLLTERRVPLFAAFTGADSLRREPSRYLFTVIAAYGDETEKMVNHLTTIGIKNIGAMYQNNAFGKDGLAGAEAALKRRGLSLAVSASVETNASDAGTAAKTIAAASPQAVLVLSAGKATIEFAREIRKTSPAVRLLMLSVADTNLLVRELGKDAAGVVVAQTMPAPAGAKMPVSIEHQKLMKAAGKDAHIGYASMTGFVAARAFVQALKLAGTEPTRDKFISGLESGARLDVGGYELRFSADRHHGSNYVELTMIRSGGSLFAY</sequence>
<evidence type="ECO:0000256" key="2">
    <source>
        <dbReference type="ARBA" id="ARBA00022729"/>
    </source>
</evidence>